<gene>
    <name evidence="2" type="ORF">PGLA2088_LOCUS36525</name>
</gene>
<dbReference type="AlphaFoldDB" id="A0A813KS11"/>
<feature type="non-terminal residue" evidence="2">
    <location>
        <position position="1"/>
    </location>
</feature>
<evidence type="ECO:0000313" key="2">
    <source>
        <dbReference type="EMBL" id="CAE8711536.1"/>
    </source>
</evidence>
<evidence type="ECO:0000256" key="1">
    <source>
        <dbReference type="SAM" id="MobiDB-lite"/>
    </source>
</evidence>
<reference evidence="2" key="1">
    <citation type="submission" date="2021-02" db="EMBL/GenBank/DDBJ databases">
        <authorList>
            <person name="Dougan E. K."/>
            <person name="Rhodes N."/>
            <person name="Thang M."/>
            <person name="Chan C."/>
        </authorList>
    </citation>
    <scope>NUCLEOTIDE SEQUENCE</scope>
</reference>
<organism evidence="2 3">
    <name type="scientific">Polarella glacialis</name>
    <name type="common">Dinoflagellate</name>
    <dbReference type="NCBI Taxonomy" id="89957"/>
    <lineage>
        <taxon>Eukaryota</taxon>
        <taxon>Sar</taxon>
        <taxon>Alveolata</taxon>
        <taxon>Dinophyceae</taxon>
        <taxon>Suessiales</taxon>
        <taxon>Suessiaceae</taxon>
        <taxon>Polarella</taxon>
    </lineage>
</organism>
<feature type="compositionally biased region" description="Low complexity" evidence="1">
    <location>
        <begin position="23"/>
        <end position="38"/>
    </location>
</feature>
<feature type="region of interest" description="Disordered" evidence="1">
    <location>
        <begin position="18"/>
        <end position="53"/>
    </location>
</feature>
<name>A0A813KS11_POLGL</name>
<comment type="caution">
    <text evidence="2">The sequence shown here is derived from an EMBL/GenBank/DDBJ whole genome shotgun (WGS) entry which is preliminary data.</text>
</comment>
<dbReference type="Proteomes" id="UP000626109">
    <property type="component" value="Unassembled WGS sequence"/>
</dbReference>
<evidence type="ECO:0000313" key="3">
    <source>
        <dbReference type="Proteomes" id="UP000626109"/>
    </source>
</evidence>
<protein>
    <submittedName>
        <fullName evidence="2">Uncharacterized protein</fullName>
    </submittedName>
</protein>
<proteinExistence type="predicted"/>
<sequence>NNRIFHTLDALPRYDAFYRTHPNNNNETNENNNNNNNNNKEEVSPTQSSLPNGRSIVFERSKSIEISSDLNYALLKFVCHPRAVTTIICVTPRYNRSIFFDRSKSIIISSDLNNALLKFVCHRRAVTTTSCVTPGYDRSIVFDCSKST</sequence>
<accession>A0A813KS11</accession>
<dbReference type="EMBL" id="CAJNNW010032174">
    <property type="protein sequence ID" value="CAE8711536.1"/>
    <property type="molecule type" value="Genomic_DNA"/>
</dbReference>